<dbReference type="InterPro" id="IPR002937">
    <property type="entry name" value="Amino_oxidase"/>
</dbReference>
<comment type="caution">
    <text evidence="3">The sequence shown here is derived from an EMBL/GenBank/DDBJ whole genome shotgun (WGS) entry which is preliminary data.</text>
</comment>
<reference evidence="3 4" key="1">
    <citation type="journal article" date="2016" name="Genome Biol. Evol.">
        <title>Divergent and convergent evolution of fungal pathogenicity.</title>
        <authorList>
            <person name="Shang Y."/>
            <person name="Xiao G."/>
            <person name="Zheng P."/>
            <person name="Cen K."/>
            <person name="Zhan S."/>
            <person name="Wang C."/>
        </authorList>
    </citation>
    <scope>NUCLEOTIDE SEQUENCE [LARGE SCALE GENOMIC DNA]</scope>
    <source>
        <strain evidence="3 4">ARSEF 7405</strain>
    </source>
</reference>
<evidence type="ECO:0000259" key="2">
    <source>
        <dbReference type="Pfam" id="PF01593"/>
    </source>
</evidence>
<proteinExistence type="predicted"/>
<dbReference type="PANTHER" id="PTHR42923:SF42">
    <property type="entry name" value="AMINE OXIDASE DOMAIN-CONTAINING PROTEIN"/>
    <property type="match status" value="1"/>
</dbReference>
<dbReference type="Gene3D" id="3.50.50.60">
    <property type="entry name" value="FAD/NAD(P)-binding domain"/>
    <property type="match status" value="1"/>
</dbReference>
<dbReference type="Pfam" id="PF01593">
    <property type="entry name" value="Amino_oxidase"/>
    <property type="match status" value="1"/>
</dbReference>
<gene>
    <name evidence="3" type="ORF">AAP_01067</name>
</gene>
<sequence length="466" mass="52041">MKTTSDVKERRQSVAVIGSGLAGLTTAYLLSHDKENRYDVEVLESQNCLSLDSASVDVSAFNEGDGPSRVDVPMRAFADGYYPQLLKLYQHLGVSYQKQQFLFCFAKIISKNVNPKPYLIHSSGFHQFPPPLPQGVNVLHWLCEAIYVGLCYAWFTFCCYYVSPAGERGPSIEGETIGRYLQRMLVPDYFTRYYLLPLFSSVSTCSHEALLNFPASDITNYVRKIGNRNHYTVTAGVKEVEAKLSSGVKVRFQSRVSSVKCQGDRVLVCWECYNNDGTIKQMEKLYDQVIIGTSPNVVAKIFEPLRNDMEQVPTAAVESVVQTVPKTMRGVKPKLNRNDLYFNSTESLTEAIHVASKSVVVITQPILPIKSSDVNVISRTTLIRTLRNPRSRAILQRIFSGAADTRGDQKSWRNGDGHVWLVGGWCWDGMVLLEGCIISAIRVASALDVEVPWLRNGSGLGALDRR</sequence>
<evidence type="ECO:0000313" key="4">
    <source>
        <dbReference type="Proteomes" id="UP000242877"/>
    </source>
</evidence>
<keyword evidence="4" id="KW-1185">Reference proteome</keyword>
<dbReference type="InterPro" id="IPR036188">
    <property type="entry name" value="FAD/NAD-bd_sf"/>
</dbReference>
<dbReference type="PANTHER" id="PTHR42923">
    <property type="entry name" value="PROTOPORPHYRINOGEN OXIDASE"/>
    <property type="match status" value="1"/>
</dbReference>
<dbReference type="AlphaFoldDB" id="A0A168C8R5"/>
<evidence type="ECO:0000313" key="3">
    <source>
        <dbReference type="EMBL" id="KZZ96294.1"/>
    </source>
</evidence>
<dbReference type="OrthoDB" id="5977668at2759"/>
<feature type="domain" description="Amine oxidase" evidence="2">
    <location>
        <begin position="219"/>
        <end position="308"/>
    </location>
</feature>
<organism evidence="3 4">
    <name type="scientific">Ascosphaera apis ARSEF 7405</name>
    <dbReference type="NCBI Taxonomy" id="392613"/>
    <lineage>
        <taxon>Eukaryota</taxon>
        <taxon>Fungi</taxon>
        <taxon>Dikarya</taxon>
        <taxon>Ascomycota</taxon>
        <taxon>Pezizomycotina</taxon>
        <taxon>Eurotiomycetes</taxon>
        <taxon>Eurotiomycetidae</taxon>
        <taxon>Onygenales</taxon>
        <taxon>Ascosphaeraceae</taxon>
        <taxon>Ascosphaera</taxon>
    </lineage>
</organism>
<dbReference type="GO" id="GO:0016491">
    <property type="term" value="F:oxidoreductase activity"/>
    <property type="evidence" value="ECO:0007669"/>
    <property type="project" value="InterPro"/>
</dbReference>
<keyword evidence="1" id="KW-1133">Transmembrane helix</keyword>
<dbReference type="SUPFAM" id="SSF51905">
    <property type="entry name" value="FAD/NAD(P)-binding domain"/>
    <property type="match status" value="1"/>
</dbReference>
<dbReference type="EMBL" id="AZGZ01000003">
    <property type="protein sequence ID" value="KZZ96294.1"/>
    <property type="molecule type" value="Genomic_DNA"/>
</dbReference>
<dbReference type="InterPro" id="IPR050464">
    <property type="entry name" value="Zeta_carotene_desat/Oxidored"/>
</dbReference>
<protein>
    <recommendedName>
        <fullName evidence="2">Amine oxidase domain-containing protein</fullName>
    </recommendedName>
</protein>
<feature type="transmembrane region" description="Helical" evidence="1">
    <location>
        <begin position="12"/>
        <end position="30"/>
    </location>
</feature>
<evidence type="ECO:0000256" key="1">
    <source>
        <dbReference type="SAM" id="Phobius"/>
    </source>
</evidence>
<keyword evidence="1" id="KW-0812">Transmembrane</keyword>
<dbReference type="Proteomes" id="UP000242877">
    <property type="component" value="Unassembled WGS sequence"/>
</dbReference>
<dbReference type="VEuPathDB" id="FungiDB:AAP_01067"/>
<accession>A0A168C8R5</accession>
<keyword evidence="1" id="KW-0472">Membrane</keyword>
<name>A0A168C8R5_9EURO</name>
<dbReference type="Pfam" id="PF13450">
    <property type="entry name" value="NAD_binding_8"/>
    <property type="match status" value="1"/>
</dbReference>